<gene>
    <name evidence="2" type="ORF">IQ05_00518</name>
</gene>
<dbReference type="Proteomes" id="UP000317519">
    <property type="component" value="Unassembled WGS sequence"/>
</dbReference>
<protein>
    <submittedName>
        <fullName evidence="2">Copper chaperone CopZ</fullName>
    </submittedName>
</protein>
<evidence type="ECO:0000256" key="1">
    <source>
        <dbReference type="SAM" id="SignalP"/>
    </source>
</evidence>
<keyword evidence="1" id="KW-0732">Signal</keyword>
<evidence type="ECO:0000313" key="3">
    <source>
        <dbReference type="Proteomes" id="UP000317519"/>
    </source>
</evidence>
<organism evidence="2 3">
    <name type="scientific">Flavobacterium tiangeerense</name>
    <dbReference type="NCBI Taxonomy" id="459471"/>
    <lineage>
        <taxon>Bacteria</taxon>
        <taxon>Pseudomonadati</taxon>
        <taxon>Bacteroidota</taxon>
        <taxon>Flavobacteriia</taxon>
        <taxon>Flavobacteriales</taxon>
        <taxon>Flavobacteriaceae</taxon>
        <taxon>Flavobacterium</taxon>
    </lineage>
</organism>
<dbReference type="SUPFAM" id="SSF55008">
    <property type="entry name" value="HMA, heavy metal-associated domain"/>
    <property type="match status" value="1"/>
</dbReference>
<dbReference type="Gene3D" id="3.30.70.100">
    <property type="match status" value="1"/>
</dbReference>
<dbReference type="EMBL" id="VLKO01000002">
    <property type="protein sequence ID" value="TWI02274.1"/>
    <property type="molecule type" value="Genomic_DNA"/>
</dbReference>
<dbReference type="RefSeq" id="WP_144889483.1">
    <property type="nucleotide sequence ID" value="NZ_VLKO01000002.1"/>
</dbReference>
<evidence type="ECO:0000313" key="2">
    <source>
        <dbReference type="EMBL" id="TWI02274.1"/>
    </source>
</evidence>
<proteinExistence type="predicted"/>
<comment type="caution">
    <text evidence="2">The sequence shown here is derived from an EMBL/GenBank/DDBJ whole genome shotgun (WGS) entry which is preliminary data.</text>
</comment>
<sequence length="117" mass="12831">MKTIHKILVALVIMLSVTVSAQSTNKVTKTVKIYGNCGMCKKNIETAGGQKNVAKVQWDTETKMATLVFNPAKTNQEEILKRIAAAGYDSDNHKAPDAAYDGLHGCCQYDRVAKKQE</sequence>
<accession>A0ABY3FMH8</accession>
<feature type="signal peptide" evidence="1">
    <location>
        <begin position="1"/>
        <end position="21"/>
    </location>
</feature>
<dbReference type="InterPro" id="IPR036163">
    <property type="entry name" value="HMA_dom_sf"/>
</dbReference>
<feature type="chain" id="PRO_5047429085" evidence="1">
    <location>
        <begin position="22"/>
        <end position="117"/>
    </location>
</feature>
<name>A0ABY3FMH8_9FLAO</name>
<reference evidence="2 3" key="1">
    <citation type="journal article" date="2015" name="Stand. Genomic Sci.">
        <title>Genomic Encyclopedia of Bacterial and Archaeal Type Strains, Phase III: the genomes of soil and plant-associated and newly described type strains.</title>
        <authorList>
            <person name="Whitman W.B."/>
            <person name="Woyke T."/>
            <person name="Klenk H.P."/>
            <person name="Zhou Y."/>
            <person name="Lilburn T.G."/>
            <person name="Beck B.J."/>
            <person name="De Vos P."/>
            <person name="Vandamme P."/>
            <person name="Eisen J.A."/>
            <person name="Garrity G."/>
            <person name="Hugenholtz P."/>
            <person name="Kyrpides N.C."/>
        </authorList>
    </citation>
    <scope>NUCLEOTIDE SEQUENCE [LARGE SCALE GENOMIC DNA]</scope>
    <source>
        <strain evidence="2 3">CGMCC 1.6847</strain>
    </source>
</reference>
<keyword evidence="3" id="KW-1185">Reference proteome</keyword>